<reference evidence="2 3" key="1">
    <citation type="journal article" date="2016" name="Genome Biol. Evol.">
        <title>Comparative Genomic Analyses of the Moraxella catarrhalis Serosensitive and Seroresistant Lineages Demonstrate Their Independent Evolution.</title>
        <authorList>
            <person name="Earl J.P."/>
            <person name="de Vries S.P."/>
            <person name="Ahmed A."/>
            <person name="Powell E."/>
            <person name="Schultz M.P."/>
            <person name="Hermans P.W."/>
            <person name="Hill D.J."/>
            <person name="Zhou Z."/>
            <person name="Constantinidou C.I."/>
            <person name="Hu F.Z."/>
            <person name="Bootsma H.J."/>
            <person name="Ehrlich G.D."/>
        </authorList>
    </citation>
    <scope>NUCLEOTIDE SEQUENCE [LARGE SCALE GENOMIC DNA]</scope>
    <source>
        <strain evidence="2 3">Z7542</strain>
    </source>
</reference>
<comment type="caution">
    <text evidence="2">The sequence shown here is derived from an EMBL/GenBank/DDBJ whole genome shotgun (WGS) entry which is preliminary data.</text>
</comment>
<dbReference type="AlphaFoldDB" id="A0A198UNQ3"/>
<name>A0A198UNQ3_MORCA</name>
<evidence type="ECO:0000313" key="2">
    <source>
        <dbReference type="EMBL" id="OAU97986.1"/>
    </source>
</evidence>
<dbReference type="EMBL" id="LXHC01000004">
    <property type="protein sequence ID" value="OAU97986.1"/>
    <property type="molecule type" value="Genomic_DNA"/>
</dbReference>
<organism evidence="2 3">
    <name type="scientific">Moraxella catarrhalis</name>
    <name type="common">Branhamella catarrhalis</name>
    <dbReference type="NCBI Taxonomy" id="480"/>
    <lineage>
        <taxon>Bacteria</taxon>
        <taxon>Pseudomonadati</taxon>
        <taxon>Pseudomonadota</taxon>
        <taxon>Gammaproteobacteria</taxon>
        <taxon>Moraxellales</taxon>
        <taxon>Moraxellaceae</taxon>
        <taxon>Moraxella</taxon>
    </lineage>
</organism>
<sequence>MINHEHRFAIRGCIEGAKQPRSPRADDKGIYTYAHKNSPMDK</sequence>
<evidence type="ECO:0000256" key="1">
    <source>
        <dbReference type="SAM" id="MobiDB-lite"/>
    </source>
</evidence>
<proteinExistence type="predicted"/>
<protein>
    <submittedName>
        <fullName evidence="2">Uncharacterized protein</fullName>
    </submittedName>
</protein>
<evidence type="ECO:0000313" key="3">
    <source>
        <dbReference type="Proteomes" id="UP000078228"/>
    </source>
</evidence>
<keyword evidence="3" id="KW-1185">Reference proteome</keyword>
<accession>A0A198UNQ3</accession>
<feature type="region of interest" description="Disordered" evidence="1">
    <location>
        <begin position="14"/>
        <end position="42"/>
    </location>
</feature>
<dbReference type="Proteomes" id="UP000078228">
    <property type="component" value="Unassembled WGS sequence"/>
</dbReference>
<gene>
    <name evidence="2" type="ORF">AO384_0233</name>
</gene>